<name>A0A1I8A0N2_9BILA</name>
<accession>A0A1I8A0N2</accession>
<dbReference type="AlphaFoldDB" id="A0A1I8A0N2"/>
<evidence type="ECO:0000256" key="1">
    <source>
        <dbReference type="SAM" id="MobiDB-lite"/>
    </source>
</evidence>
<feature type="region of interest" description="Disordered" evidence="1">
    <location>
        <begin position="19"/>
        <end position="62"/>
    </location>
</feature>
<sequence length="108" mass="12399">MSSSENASISASQKLFDVEHRRRARRRKSLAFSSRRSRQEGMRTQEKEADSPRASGRSSASWLRTGSVLACWESSWPCARCSWTPPSTTFRTFMCCCTGWRLNTTIRR</sequence>
<evidence type="ECO:0000313" key="3">
    <source>
        <dbReference type="WBParaSite" id="L893_g31688.t1"/>
    </source>
</evidence>
<evidence type="ECO:0000313" key="2">
    <source>
        <dbReference type="Proteomes" id="UP000095287"/>
    </source>
</evidence>
<keyword evidence="2" id="KW-1185">Reference proteome</keyword>
<dbReference type="WBParaSite" id="L893_g31688.t1">
    <property type="protein sequence ID" value="L893_g31688.t1"/>
    <property type="gene ID" value="L893_g31688"/>
</dbReference>
<dbReference type="Proteomes" id="UP000095287">
    <property type="component" value="Unplaced"/>
</dbReference>
<reference evidence="3" key="1">
    <citation type="submission" date="2016-11" db="UniProtKB">
        <authorList>
            <consortium name="WormBaseParasite"/>
        </authorList>
    </citation>
    <scope>IDENTIFICATION</scope>
</reference>
<feature type="compositionally biased region" description="Basic and acidic residues" evidence="1">
    <location>
        <begin position="37"/>
        <end position="51"/>
    </location>
</feature>
<organism evidence="2 3">
    <name type="scientific">Steinernema glaseri</name>
    <dbReference type="NCBI Taxonomy" id="37863"/>
    <lineage>
        <taxon>Eukaryota</taxon>
        <taxon>Metazoa</taxon>
        <taxon>Ecdysozoa</taxon>
        <taxon>Nematoda</taxon>
        <taxon>Chromadorea</taxon>
        <taxon>Rhabditida</taxon>
        <taxon>Tylenchina</taxon>
        <taxon>Panagrolaimomorpha</taxon>
        <taxon>Strongyloidoidea</taxon>
        <taxon>Steinernematidae</taxon>
        <taxon>Steinernema</taxon>
    </lineage>
</organism>
<proteinExistence type="predicted"/>
<protein>
    <submittedName>
        <fullName evidence="3">IBB domain-containing protein</fullName>
    </submittedName>
</protein>